<keyword evidence="5 10" id="KW-0256">Endoplasmic reticulum</keyword>
<dbReference type="OMA" id="RVEIYDW"/>
<accession>A0A1V2LB34</accession>
<dbReference type="InterPro" id="IPR001680">
    <property type="entry name" value="WD40_rpt"/>
</dbReference>
<dbReference type="VEuPathDB" id="FungiDB:BON22_1360"/>
<organism evidence="11 12">
    <name type="scientific">Cyberlindnera fabianii</name>
    <name type="common">Yeast</name>
    <name type="synonym">Hansenula fabianii</name>
    <dbReference type="NCBI Taxonomy" id="36022"/>
    <lineage>
        <taxon>Eukaryota</taxon>
        <taxon>Fungi</taxon>
        <taxon>Dikarya</taxon>
        <taxon>Ascomycota</taxon>
        <taxon>Saccharomycotina</taxon>
        <taxon>Saccharomycetes</taxon>
        <taxon>Phaffomycetales</taxon>
        <taxon>Phaffomycetaceae</taxon>
        <taxon>Cyberlindnera</taxon>
    </lineage>
</organism>
<keyword evidence="1 10" id="KW-0813">Transport</keyword>
<reference evidence="12" key="1">
    <citation type="journal article" date="2017" name="Genome Announc.">
        <title>Genome sequences of Cyberlindnera fabianii 65, Pichia kudriavzevii 129, and Saccharomyces cerevisiae 131 isolated from fermented masau fruits in Zimbabwe.</title>
        <authorList>
            <person name="van Rijswijck I.M.H."/>
            <person name="Derks M.F.L."/>
            <person name="Abee T."/>
            <person name="de Ridder D."/>
            <person name="Smid E.J."/>
        </authorList>
    </citation>
    <scope>NUCLEOTIDE SEQUENCE [LARGE SCALE GENOMIC DNA]</scope>
    <source>
        <strain evidence="12">65</strain>
    </source>
</reference>
<protein>
    <recommendedName>
        <fullName evidence="10">Guanine nucleotide-exchange factor SEC12</fullName>
    </recommendedName>
</protein>
<dbReference type="GO" id="GO:0015031">
    <property type="term" value="P:protein transport"/>
    <property type="evidence" value="ECO:0007669"/>
    <property type="project" value="UniProtKB-KW"/>
</dbReference>
<dbReference type="InterPro" id="IPR015943">
    <property type="entry name" value="WD40/YVTN_repeat-like_dom_sf"/>
</dbReference>
<keyword evidence="2 10" id="KW-0853">WD repeat</keyword>
<evidence type="ECO:0000256" key="8">
    <source>
        <dbReference type="ARBA" id="ARBA00022989"/>
    </source>
</evidence>
<dbReference type="SUPFAM" id="SSF50978">
    <property type="entry name" value="WD40 repeat-like"/>
    <property type="match status" value="1"/>
</dbReference>
<comment type="function">
    <text evidence="10">Guanine nucleotide-exchange factor (GEF) required for the formation or budding of transport vesicles from the ER.</text>
</comment>
<proteinExistence type="inferred from homology"/>
<dbReference type="EMBL" id="MPUK01000002">
    <property type="protein sequence ID" value="ONH69102.1"/>
    <property type="molecule type" value="Genomic_DNA"/>
</dbReference>
<keyword evidence="3 10" id="KW-0812">Transmembrane</keyword>
<dbReference type="GO" id="GO:0005789">
    <property type="term" value="C:endoplasmic reticulum membrane"/>
    <property type="evidence" value="ECO:0007669"/>
    <property type="project" value="UniProtKB-SubCell"/>
</dbReference>
<evidence type="ECO:0000256" key="3">
    <source>
        <dbReference type="ARBA" id="ARBA00022692"/>
    </source>
</evidence>
<dbReference type="InterPro" id="IPR036322">
    <property type="entry name" value="WD40_repeat_dom_sf"/>
</dbReference>
<evidence type="ECO:0000313" key="11">
    <source>
        <dbReference type="EMBL" id="ONH69102.1"/>
    </source>
</evidence>
<dbReference type="PANTHER" id="PTHR23284:SF0">
    <property type="entry name" value="PROLACTIN REGULATORY ELEMENT-BINDING PROTEIN"/>
    <property type="match status" value="1"/>
</dbReference>
<dbReference type="GO" id="GO:0003400">
    <property type="term" value="P:regulation of COPII vesicle coating"/>
    <property type="evidence" value="ECO:0007669"/>
    <property type="project" value="UniProtKB-UniRule"/>
</dbReference>
<evidence type="ECO:0000313" key="12">
    <source>
        <dbReference type="Proteomes" id="UP000189513"/>
    </source>
</evidence>
<keyword evidence="7 10" id="KW-0653">Protein transport</keyword>
<keyword evidence="6" id="KW-0931">ER-Golgi transport</keyword>
<evidence type="ECO:0000256" key="9">
    <source>
        <dbReference type="ARBA" id="ARBA00023136"/>
    </source>
</evidence>
<keyword evidence="12" id="KW-1185">Reference proteome</keyword>
<dbReference type="Proteomes" id="UP000189513">
    <property type="component" value="Unassembled WGS sequence"/>
</dbReference>
<dbReference type="Pfam" id="PF00400">
    <property type="entry name" value="WD40"/>
    <property type="match status" value="1"/>
</dbReference>
<keyword evidence="9 10" id="KW-0472">Membrane</keyword>
<dbReference type="STRING" id="36022.A0A1V2LB34"/>
<evidence type="ECO:0000256" key="5">
    <source>
        <dbReference type="ARBA" id="ARBA00022824"/>
    </source>
</evidence>
<keyword evidence="8 10" id="KW-1133">Transmembrane helix</keyword>
<evidence type="ECO:0000256" key="6">
    <source>
        <dbReference type="ARBA" id="ARBA00022892"/>
    </source>
</evidence>
<comment type="caution">
    <text evidence="11">The sequence shown here is derived from an EMBL/GenBank/DDBJ whole genome shotgun (WGS) entry which is preliminary data.</text>
</comment>
<evidence type="ECO:0000256" key="2">
    <source>
        <dbReference type="ARBA" id="ARBA00022574"/>
    </source>
</evidence>
<dbReference type="PANTHER" id="PTHR23284">
    <property type="entry name" value="PROLACTIN REGULATORY ELEMENT BINDING PROTEIN"/>
    <property type="match status" value="1"/>
</dbReference>
<evidence type="ECO:0000256" key="7">
    <source>
        <dbReference type="ARBA" id="ARBA00022927"/>
    </source>
</evidence>
<evidence type="ECO:0000256" key="10">
    <source>
        <dbReference type="RuleBase" id="RU369019"/>
    </source>
</evidence>
<comment type="similarity">
    <text evidence="10">Belongs to the WD repeat SEC12 family.</text>
</comment>
<evidence type="ECO:0000256" key="4">
    <source>
        <dbReference type="ARBA" id="ARBA00022737"/>
    </source>
</evidence>
<dbReference type="SMART" id="SM00320">
    <property type="entry name" value="WD40"/>
    <property type="match status" value="3"/>
</dbReference>
<dbReference type="Gene3D" id="2.130.10.10">
    <property type="entry name" value="YVTN repeat-like/Quinoprotein amine dehydrogenase"/>
    <property type="match status" value="1"/>
</dbReference>
<dbReference type="GO" id="GO:0000139">
    <property type="term" value="C:Golgi membrane"/>
    <property type="evidence" value="ECO:0007669"/>
    <property type="project" value="UniProtKB-SubCell"/>
</dbReference>
<feature type="transmembrane region" description="Helical" evidence="10">
    <location>
        <begin position="360"/>
        <end position="376"/>
    </location>
</feature>
<name>A0A1V2LB34_CYBFA</name>
<comment type="subcellular location">
    <subcellularLocation>
        <location evidence="10">Endoplasmic reticulum membrane</location>
        <topology evidence="10">Single-pass type II membrane protein</topology>
    </subcellularLocation>
    <subcellularLocation>
        <location evidence="10">Golgi apparatus membrane</location>
        <topology evidence="10">Single-pass type II membrane protein</topology>
    </subcellularLocation>
</comment>
<evidence type="ECO:0000256" key="1">
    <source>
        <dbReference type="ARBA" id="ARBA00022448"/>
    </source>
</evidence>
<sequence length="470" mass="51743">MSPKNSVTLDINYPLYTAQFTDSETLLVAGGGGEGNNGIPNKISSVSIDLDNAQSPLKVTGDFEFPGQNDSPTAIAAAKGIILVGVNESTKSIEAGTNRSLRKFEYSGIGQLKKSEKKESPFNFEKSIDVLNSKDFNDYIKLIALAKDASVAAVVSSKIPSSVQIINPETLEVKETVEEDKEIRDIGISPDGKKIAYITENSIVVLQDGEALTLTYNKFTSNYSLTKLKWATDNKLIIGVNLKNKAGVLLLESQLTTDEATKEPILKTKKARVFSNKFQKITGMDVVNDSLVVCTGNDNSITICDLDDFATLKRLEKVHTFAITKVVFSPNGKYIASVSAASTINVYKVPENIRVRYTNYYWALFFLLLAFAGYWVKQNVPREKFLAVTAYLDQLVDGEFSEDDPRRAYLSTQPIESTVTATSVVVVEEDTVIEEGDIVKVRTQSFIVDEEELEEKVEEKLSEKIGGSLL</sequence>
<gene>
    <name evidence="11" type="ORF">BON22_1360</name>
</gene>
<dbReference type="GO" id="GO:0006888">
    <property type="term" value="P:endoplasmic reticulum to Golgi vesicle-mediated transport"/>
    <property type="evidence" value="ECO:0007669"/>
    <property type="project" value="UniProtKB-UniRule"/>
</dbReference>
<dbReference type="GO" id="GO:0005085">
    <property type="term" value="F:guanyl-nucleotide exchange factor activity"/>
    <property type="evidence" value="ECO:0007669"/>
    <property type="project" value="InterPro"/>
</dbReference>
<dbReference type="AlphaFoldDB" id="A0A1V2LB34"/>
<dbReference type="InterPro" id="IPR045260">
    <property type="entry name" value="Sec12-like"/>
</dbReference>
<keyword evidence="4 10" id="KW-0677">Repeat</keyword>